<accession>A0ABS7JRP9</accession>
<evidence type="ECO:0000256" key="1">
    <source>
        <dbReference type="PROSITE-ProRule" id="PRU00473"/>
    </source>
</evidence>
<dbReference type="InterPro" id="IPR006665">
    <property type="entry name" value="OmpA-like"/>
</dbReference>
<dbReference type="InterPro" id="IPR036737">
    <property type="entry name" value="OmpA-like_sf"/>
</dbReference>
<reference evidence="3 4" key="1">
    <citation type="submission" date="2021-08" db="EMBL/GenBank/DDBJ databases">
        <title>Comparative Genomics Analysis of the Genus Qipengyuania Reveals Extensive Genetic Diversity and Metabolic Versatility, Including the Description of Fifteen Novel Species.</title>
        <authorList>
            <person name="Liu Y."/>
        </authorList>
    </citation>
    <scope>NUCLEOTIDE SEQUENCE [LARGE SCALE GENOMIC DNA]</scope>
    <source>
        <strain evidence="3 4">YG27</strain>
    </source>
</reference>
<gene>
    <name evidence="3" type="ORF">K3181_02340</name>
</gene>
<sequence>MRMVLGLAVGLAGCFALGTPQPIRALSCETGPYFVFFDHDRGFIDAKGRMVLDNAIASAHNCGGSATFLAGHTDTSESPLVADKRLRTVRTYLEARGIPSDDIRMQNLGASRLRIPTAEGVPEEQNRRVEVSFGPYSSLYEQD</sequence>
<evidence type="ECO:0000313" key="4">
    <source>
        <dbReference type="Proteomes" id="UP000782554"/>
    </source>
</evidence>
<evidence type="ECO:0000259" key="2">
    <source>
        <dbReference type="PROSITE" id="PS51123"/>
    </source>
</evidence>
<feature type="domain" description="OmpA-like" evidence="2">
    <location>
        <begin position="24"/>
        <end position="137"/>
    </location>
</feature>
<keyword evidence="1" id="KW-0472">Membrane</keyword>
<comment type="caution">
    <text evidence="3">The sequence shown here is derived from an EMBL/GenBank/DDBJ whole genome shotgun (WGS) entry which is preliminary data.</text>
</comment>
<protein>
    <recommendedName>
        <fullName evidence="2">OmpA-like domain-containing protein</fullName>
    </recommendedName>
</protein>
<dbReference type="PROSITE" id="PS51123">
    <property type="entry name" value="OMPA_2"/>
    <property type="match status" value="1"/>
</dbReference>
<dbReference type="SUPFAM" id="SSF103088">
    <property type="entry name" value="OmpA-like"/>
    <property type="match status" value="1"/>
</dbReference>
<dbReference type="Gene3D" id="3.30.1330.60">
    <property type="entry name" value="OmpA-like domain"/>
    <property type="match status" value="1"/>
</dbReference>
<dbReference type="EMBL" id="JAIGNU010000001">
    <property type="protein sequence ID" value="MBX7500283.1"/>
    <property type="molecule type" value="Genomic_DNA"/>
</dbReference>
<dbReference type="Proteomes" id="UP000782554">
    <property type="component" value="Unassembled WGS sequence"/>
</dbReference>
<organism evidence="3 4">
    <name type="scientific">Qipengyuania mesophila</name>
    <dbReference type="NCBI Taxonomy" id="2867246"/>
    <lineage>
        <taxon>Bacteria</taxon>
        <taxon>Pseudomonadati</taxon>
        <taxon>Pseudomonadota</taxon>
        <taxon>Alphaproteobacteria</taxon>
        <taxon>Sphingomonadales</taxon>
        <taxon>Erythrobacteraceae</taxon>
        <taxon>Qipengyuania</taxon>
    </lineage>
</organism>
<proteinExistence type="predicted"/>
<evidence type="ECO:0000313" key="3">
    <source>
        <dbReference type="EMBL" id="MBX7500283.1"/>
    </source>
</evidence>
<keyword evidence="4" id="KW-1185">Reference proteome</keyword>
<dbReference type="RefSeq" id="WP_221600407.1">
    <property type="nucleotide sequence ID" value="NZ_JAIGNU010000001.1"/>
</dbReference>
<name>A0ABS7JRP9_9SPHN</name>